<dbReference type="AlphaFoldDB" id="A0A1C7LSQ8"/>
<proteinExistence type="predicted"/>
<gene>
    <name evidence="1" type="ORF">A0H81_12887</name>
</gene>
<sequence length="72" mass="7884">MCTYHLAVFAAKCPCDCNIVGKTRNIISCPVIDCRDGSAKRAKIQIVHPMQQPADFTMPLECEALGHVNAHT</sequence>
<dbReference type="Proteomes" id="UP000092993">
    <property type="component" value="Unassembled WGS sequence"/>
</dbReference>
<keyword evidence="2" id="KW-1185">Reference proteome</keyword>
<organism evidence="1 2">
    <name type="scientific">Grifola frondosa</name>
    <name type="common">Maitake</name>
    <name type="synonym">Polyporus frondosus</name>
    <dbReference type="NCBI Taxonomy" id="5627"/>
    <lineage>
        <taxon>Eukaryota</taxon>
        <taxon>Fungi</taxon>
        <taxon>Dikarya</taxon>
        <taxon>Basidiomycota</taxon>
        <taxon>Agaricomycotina</taxon>
        <taxon>Agaricomycetes</taxon>
        <taxon>Polyporales</taxon>
        <taxon>Grifolaceae</taxon>
        <taxon>Grifola</taxon>
    </lineage>
</organism>
<accession>A0A1C7LSQ8</accession>
<name>A0A1C7LSQ8_GRIFR</name>
<evidence type="ECO:0000313" key="2">
    <source>
        <dbReference type="Proteomes" id="UP000092993"/>
    </source>
</evidence>
<comment type="caution">
    <text evidence="1">The sequence shown here is derived from an EMBL/GenBank/DDBJ whole genome shotgun (WGS) entry which is preliminary data.</text>
</comment>
<dbReference type="EMBL" id="LUGG01000025">
    <property type="protein sequence ID" value="OBZ67077.1"/>
    <property type="molecule type" value="Genomic_DNA"/>
</dbReference>
<reference evidence="1 2" key="1">
    <citation type="submission" date="2016-03" db="EMBL/GenBank/DDBJ databases">
        <title>Whole genome sequencing of Grifola frondosa 9006-11.</title>
        <authorList>
            <person name="Min B."/>
            <person name="Park H."/>
            <person name="Kim J.-G."/>
            <person name="Cho H."/>
            <person name="Oh Y.-L."/>
            <person name="Kong W.-S."/>
            <person name="Choi I.-G."/>
        </authorList>
    </citation>
    <scope>NUCLEOTIDE SEQUENCE [LARGE SCALE GENOMIC DNA]</scope>
    <source>
        <strain evidence="1 2">9006-11</strain>
    </source>
</reference>
<protein>
    <submittedName>
        <fullName evidence="1">Uncharacterized protein</fullName>
    </submittedName>
</protein>
<evidence type="ECO:0000313" key="1">
    <source>
        <dbReference type="EMBL" id="OBZ67077.1"/>
    </source>
</evidence>